<feature type="signal peptide" evidence="3">
    <location>
        <begin position="1"/>
        <end position="24"/>
    </location>
</feature>
<feature type="domain" description="Calcineurin-like phosphoesterase" evidence="4">
    <location>
        <begin position="130"/>
        <end position="331"/>
    </location>
</feature>
<dbReference type="InterPro" id="IPR004843">
    <property type="entry name" value="Calcineurin-like_PHP"/>
</dbReference>
<evidence type="ECO:0000313" key="5">
    <source>
        <dbReference type="EMBL" id="CAD8698012.1"/>
    </source>
</evidence>
<dbReference type="PANTHER" id="PTHR10161:SF57">
    <property type="entry name" value="PROTEIN WITH METALLOPHOSPHATASE DOMAIN"/>
    <property type="match status" value="1"/>
</dbReference>
<dbReference type="SUPFAM" id="SSF56300">
    <property type="entry name" value="Metallo-dependent phosphatases"/>
    <property type="match status" value="1"/>
</dbReference>
<dbReference type="InterPro" id="IPR051558">
    <property type="entry name" value="Metallophosphoesterase_PAP"/>
</dbReference>
<organism evidence="5">
    <name type="scientific">Mantoniella antarctica</name>
    <dbReference type="NCBI Taxonomy" id="81844"/>
    <lineage>
        <taxon>Eukaryota</taxon>
        <taxon>Viridiplantae</taxon>
        <taxon>Chlorophyta</taxon>
        <taxon>Mamiellophyceae</taxon>
        <taxon>Mamiellales</taxon>
        <taxon>Mamiellaceae</taxon>
        <taxon>Mantoniella</taxon>
    </lineage>
</organism>
<reference evidence="5" key="1">
    <citation type="submission" date="2021-01" db="EMBL/GenBank/DDBJ databases">
        <authorList>
            <person name="Corre E."/>
            <person name="Pelletier E."/>
            <person name="Niang G."/>
            <person name="Scheremetjew M."/>
            <person name="Finn R."/>
            <person name="Kale V."/>
            <person name="Holt S."/>
            <person name="Cochrane G."/>
            <person name="Meng A."/>
            <person name="Brown T."/>
            <person name="Cohen L."/>
        </authorList>
    </citation>
    <scope>NUCLEOTIDE SEQUENCE</scope>
    <source>
        <strain evidence="5">SL-175</strain>
    </source>
</reference>
<accession>A0A7S0X2K4</accession>
<dbReference type="PANTHER" id="PTHR10161">
    <property type="entry name" value="TARTRATE-RESISTANT ACID PHOSPHATASE TYPE 5"/>
    <property type="match status" value="1"/>
</dbReference>
<evidence type="ECO:0000256" key="1">
    <source>
        <dbReference type="ARBA" id="ARBA00022729"/>
    </source>
</evidence>
<evidence type="ECO:0000256" key="3">
    <source>
        <dbReference type="SAM" id="SignalP"/>
    </source>
</evidence>
<evidence type="ECO:0000256" key="2">
    <source>
        <dbReference type="ARBA" id="ARBA00022801"/>
    </source>
</evidence>
<dbReference type="AlphaFoldDB" id="A0A7S0X2K4"/>
<dbReference type="Gene3D" id="3.60.21.10">
    <property type="match status" value="1"/>
</dbReference>
<sequence>MHRQGWTVCVLGILLSGSVLISLSANVLSADAVGGAFNAGSSRPRRVGTGARGFRGHISREELQRRRHGVAALASRSPHWATDCDGMMQQQPPLPPAPDDALSFITIGDWGVFGLDVGSDAQLAVSRGMACVARKHPPRFIASLGDNFYPNGVTSVDDAQFEAKFEAVYHDASLHVPWYPSLGDHDHCGDVGAQAAYSRVSTRWTMPRAWYTRYVKIAGGQGGTMQLVVVDWVALEGSFTRAPGDRRFHDKLSAAAGPEAAVAHWEWLREVTRRGNPTWRVVVGHRPLISASARGARDDVQYPAEAAARRAIRDFMESVGVDLWVNGHDHTAQVACSVVKDGSQSNKVTHFMTNGVGGYDLHALRAQSEWSQETQYANNTYHGFAVHRVTKDSIATYFLDDKGDVQHDFVIRRTRTTC</sequence>
<proteinExistence type="predicted"/>
<dbReference type="Pfam" id="PF00149">
    <property type="entry name" value="Metallophos"/>
    <property type="match status" value="1"/>
</dbReference>
<dbReference type="GO" id="GO:0016787">
    <property type="term" value="F:hydrolase activity"/>
    <property type="evidence" value="ECO:0007669"/>
    <property type="project" value="UniProtKB-KW"/>
</dbReference>
<keyword evidence="1 3" id="KW-0732">Signal</keyword>
<name>A0A7S0X2K4_9CHLO</name>
<dbReference type="InterPro" id="IPR029052">
    <property type="entry name" value="Metallo-depent_PP-like"/>
</dbReference>
<gene>
    <name evidence="5" type="ORF">MANT1106_LOCUS691</name>
</gene>
<protein>
    <recommendedName>
        <fullName evidence="4">Calcineurin-like phosphoesterase domain-containing protein</fullName>
    </recommendedName>
</protein>
<feature type="chain" id="PRO_5030816146" description="Calcineurin-like phosphoesterase domain-containing protein" evidence="3">
    <location>
        <begin position="25"/>
        <end position="418"/>
    </location>
</feature>
<keyword evidence="2" id="KW-0378">Hydrolase</keyword>
<evidence type="ECO:0000259" key="4">
    <source>
        <dbReference type="Pfam" id="PF00149"/>
    </source>
</evidence>
<dbReference type="EMBL" id="HBFC01001340">
    <property type="protein sequence ID" value="CAD8698012.1"/>
    <property type="molecule type" value="Transcribed_RNA"/>
</dbReference>